<dbReference type="Gene3D" id="3.40.50.300">
    <property type="entry name" value="P-loop containing nucleotide triphosphate hydrolases"/>
    <property type="match status" value="1"/>
</dbReference>
<name>A0ABN2BV88_9ACTN</name>
<keyword evidence="3" id="KW-1185">Reference proteome</keyword>
<proteinExistence type="predicted"/>
<accession>A0ABN2BV88</accession>
<evidence type="ECO:0008006" key="4">
    <source>
        <dbReference type="Google" id="ProtNLM"/>
    </source>
</evidence>
<organism evidence="2 3">
    <name type="scientific">Kribbella lupini</name>
    <dbReference type="NCBI Taxonomy" id="291602"/>
    <lineage>
        <taxon>Bacteria</taxon>
        <taxon>Bacillati</taxon>
        <taxon>Actinomycetota</taxon>
        <taxon>Actinomycetes</taxon>
        <taxon>Propionibacteriales</taxon>
        <taxon>Kribbellaceae</taxon>
        <taxon>Kribbella</taxon>
    </lineage>
</organism>
<dbReference type="EMBL" id="BAAANC010000003">
    <property type="protein sequence ID" value="GAA1546602.1"/>
    <property type="molecule type" value="Genomic_DNA"/>
</dbReference>
<feature type="region of interest" description="Disordered" evidence="1">
    <location>
        <begin position="146"/>
        <end position="170"/>
    </location>
</feature>
<evidence type="ECO:0000313" key="2">
    <source>
        <dbReference type="EMBL" id="GAA1546602.1"/>
    </source>
</evidence>
<evidence type="ECO:0000256" key="1">
    <source>
        <dbReference type="SAM" id="MobiDB-lite"/>
    </source>
</evidence>
<dbReference type="Pfam" id="PF13671">
    <property type="entry name" value="AAA_33"/>
    <property type="match status" value="1"/>
</dbReference>
<dbReference type="PANTHER" id="PTHR43883:SF1">
    <property type="entry name" value="GLUCONOKINASE"/>
    <property type="match status" value="1"/>
</dbReference>
<dbReference type="SUPFAM" id="SSF52540">
    <property type="entry name" value="P-loop containing nucleoside triphosphate hydrolases"/>
    <property type="match status" value="1"/>
</dbReference>
<dbReference type="RefSeq" id="WP_344179695.1">
    <property type="nucleotide sequence ID" value="NZ_BAAANC010000003.1"/>
</dbReference>
<dbReference type="InterPro" id="IPR052732">
    <property type="entry name" value="Cell-binding_unc_protein"/>
</dbReference>
<comment type="caution">
    <text evidence="2">The sequence shown here is derived from an EMBL/GenBank/DDBJ whole genome shotgun (WGS) entry which is preliminary data.</text>
</comment>
<dbReference type="InterPro" id="IPR027417">
    <property type="entry name" value="P-loop_NTPase"/>
</dbReference>
<gene>
    <name evidence="2" type="ORF">GCM10009741_57660</name>
</gene>
<dbReference type="Proteomes" id="UP001500363">
    <property type="component" value="Unassembled WGS sequence"/>
</dbReference>
<reference evidence="2 3" key="1">
    <citation type="journal article" date="2019" name="Int. J. Syst. Evol. Microbiol.">
        <title>The Global Catalogue of Microorganisms (GCM) 10K type strain sequencing project: providing services to taxonomists for standard genome sequencing and annotation.</title>
        <authorList>
            <consortium name="The Broad Institute Genomics Platform"/>
            <consortium name="The Broad Institute Genome Sequencing Center for Infectious Disease"/>
            <person name="Wu L."/>
            <person name="Ma J."/>
        </authorList>
    </citation>
    <scope>NUCLEOTIDE SEQUENCE [LARGE SCALE GENOMIC DNA]</scope>
    <source>
        <strain evidence="2 3">JCM 14303</strain>
    </source>
</reference>
<evidence type="ECO:0000313" key="3">
    <source>
        <dbReference type="Proteomes" id="UP001500363"/>
    </source>
</evidence>
<protein>
    <recommendedName>
        <fullName evidence="4">AAA domain-containing protein</fullName>
    </recommendedName>
</protein>
<dbReference type="PANTHER" id="PTHR43883">
    <property type="entry name" value="SLR0207 PROTEIN"/>
    <property type="match status" value="1"/>
</dbReference>
<sequence length="170" mass="18304">MSPRLVVLCGTSYSGKSSLATALADHLGAHVVSLDEINERRDLWGGDGIPVEEWQATHAIAIAEVRALLTGAPEAPSTARATVILDDTSSPRFLRDGWRALAAELGAEFHLVHLDVDHATIHQRRIANQASPNRRHVSDAVLAQHLADFDPPGPDESPIRVRPGDPLPSL</sequence>